<proteinExistence type="predicted"/>
<dbReference type="EMBL" id="JAACJJ010000004">
    <property type="protein sequence ID" value="KAF5328326.1"/>
    <property type="molecule type" value="Genomic_DNA"/>
</dbReference>
<keyword evidence="3" id="KW-1185">Reference proteome</keyword>
<name>A0A8H5BSD3_9AGAR</name>
<gene>
    <name evidence="2" type="ORF">D9619_013350</name>
</gene>
<evidence type="ECO:0000313" key="3">
    <source>
        <dbReference type="Proteomes" id="UP000567179"/>
    </source>
</evidence>
<feature type="region of interest" description="Disordered" evidence="1">
    <location>
        <begin position="117"/>
        <end position="139"/>
    </location>
</feature>
<feature type="compositionally biased region" description="Polar residues" evidence="1">
    <location>
        <begin position="52"/>
        <end position="72"/>
    </location>
</feature>
<dbReference type="Proteomes" id="UP000567179">
    <property type="component" value="Unassembled WGS sequence"/>
</dbReference>
<protein>
    <submittedName>
        <fullName evidence="2">Uncharacterized protein</fullName>
    </submittedName>
</protein>
<dbReference type="AlphaFoldDB" id="A0A8H5BSD3"/>
<reference evidence="2 3" key="1">
    <citation type="journal article" date="2020" name="ISME J.">
        <title>Uncovering the hidden diversity of litter-decomposition mechanisms in mushroom-forming fungi.</title>
        <authorList>
            <person name="Floudas D."/>
            <person name="Bentzer J."/>
            <person name="Ahren D."/>
            <person name="Johansson T."/>
            <person name="Persson P."/>
            <person name="Tunlid A."/>
        </authorList>
    </citation>
    <scope>NUCLEOTIDE SEQUENCE [LARGE SCALE GENOMIC DNA]</scope>
    <source>
        <strain evidence="2 3">CBS 101986</strain>
    </source>
</reference>
<feature type="region of interest" description="Disordered" evidence="1">
    <location>
        <begin position="30"/>
        <end position="86"/>
    </location>
</feature>
<evidence type="ECO:0000313" key="2">
    <source>
        <dbReference type="EMBL" id="KAF5328326.1"/>
    </source>
</evidence>
<accession>A0A8H5BSD3</accession>
<organism evidence="2 3">
    <name type="scientific">Psilocybe cf. subviscida</name>
    <dbReference type="NCBI Taxonomy" id="2480587"/>
    <lineage>
        <taxon>Eukaryota</taxon>
        <taxon>Fungi</taxon>
        <taxon>Dikarya</taxon>
        <taxon>Basidiomycota</taxon>
        <taxon>Agaricomycotina</taxon>
        <taxon>Agaricomycetes</taxon>
        <taxon>Agaricomycetidae</taxon>
        <taxon>Agaricales</taxon>
        <taxon>Agaricineae</taxon>
        <taxon>Strophariaceae</taxon>
        <taxon>Psilocybe</taxon>
    </lineage>
</organism>
<feature type="compositionally biased region" description="Basic and acidic residues" evidence="1">
    <location>
        <begin position="117"/>
        <end position="132"/>
    </location>
</feature>
<comment type="caution">
    <text evidence="2">The sequence shown here is derived from an EMBL/GenBank/DDBJ whole genome shotgun (WGS) entry which is preliminary data.</text>
</comment>
<sequence>MSMFRLPFNLTGRQPNTTDAMTVDVELGDMHGTDAGQTEHPLNNPEAAAGPLSTTMYTHVQPHGESSGNHQRQSAKRSREGEDTLQIKSTRFVTAPNNLLQENEKQKFEMAIRKEISDEHQREIDAMKKDFDDQMAALR</sequence>
<evidence type="ECO:0000256" key="1">
    <source>
        <dbReference type="SAM" id="MobiDB-lite"/>
    </source>
</evidence>